<dbReference type="InterPro" id="IPR003736">
    <property type="entry name" value="PAAI_dom"/>
</dbReference>
<dbReference type="NCBIfam" id="TIGR00369">
    <property type="entry name" value="unchar_dom_1"/>
    <property type="match status" value="1"/>
</dbReference>
<evidence type="ECO:0000313" key="4">
    <source>
        <dbReference type="EMBL" id="EEC07289.1"/>
    </source>
</evidence>
<dbReference type="InterPro" id="IPR029069">
    <property type="entry name" value="HotDog_dom_sf"/>
</dbReference>
<sequence length="147" mass="16571">MERASRFIACVFQNLPYTQSFSHKVKLISWENNRALFELKVEKEHCNLNGVLHGGMASTLVDLYTATATAPAYETDKVFFSTELKMRFLAPAKLGETILLDARVLKAGKTLAYAEMDILDKATRRLLVQGTHTMFLSDKDQPSIEAR</sequence>
<evidence type="ECO:0000256" key="1">
    <source>
        <dbReference type="ARBA" id="ARBA00008324"/>
    </source>
</evidence>
<dbReference type="OrthoDB" id="46529at2759"/>
<dbReference type="STRING" id="6945.B7PL17"/>
<dbReference type="AlphaFoldDB" id="B7PL17"/>
<dbReference type="FunFam" id="3.10.129.10:FF:000088">
    <property type="entry name" value="Putative esterase F42H10.6"/>
    <property type="match status" value="1"/>
</dbReference>
<evidence type="ECO:0007829" key="7">
    <source>
        <dbReference type="PeptideAtlas" id="B7PL17"/>
    </source>
</evidence>
<keyword evidence="7" id="KW-1267">Proteomics identification</keyword>
<proteinExistence type="evidence at protein level"/>
<dbReference type="VEuPathDB" id="VectorBase:ISCP_015267"/>
<evidence type="ECO:0000256" key="2">
    <source>
        <dbReference type="ARBA" id="ARBA00022801"/>
    </source>
</evidence>
<dbReference type="HOGENOM" id="CLU_089876_12_2_1"/>
<name>B7PL17_IXOSC</name>
<dbReference type="PANTHER" id="PTHR21660:SF1">
    <property type="entry name" value="ACYL-COENZYME A THIOESTERASE 13"/>
    <property type="match status" value="1"/>
</dbReference>
<dbReference type="PaxDb" id="6945-B7PL17"/>
<dbReference type="Pfam" id="PF03061">
    <property type="entry name" value="4HBT"/>
    <property type="match status" value="1"/>
</dbReference>
<dbReference type="InterPro" id="IPR006683">
    <property type="entry name" value="Thioestr_dom"/>
</dbReference>
<evidence type="ECO:0000313" key="5">
    <source>
        <dbReference type="EnsemblMetazoa" id="ISCW006820-PA"/>
    </source>
</evidence>
<comment type="similarity">
    <text evidence="1">Belongs to the thioesterase PaaI family.</text>
</comment>
<dbReference type="InterPro" id="IPR039298">
    <property type="entry name" value="ACOT13"/>
</dbReference>
<dbReference type="VEuPathDB" id="VectorBase:ISCW006820"/>
<dbReference type="GO" id="GO:0047617">
    <property type="term" value="F:fatty acyl-CoA hydrolase activity"/>
    <property type="evidence" value="ECO:0000318"/>
    <property type="project" value="GO_Central"/>
</dbReference>
<dbReference type="CDD" id="cd03443">
    <property type="entry name" value="PaaI_thioesterase"/>
    <property type="match status" value="1"/>
</dbReference>
<evidence type="ECO:0000313" key="6">
    <source>
        <dbReference type="Proteomes" id="UP000001555"/>
    </source>
</evidence>
<dbReference type="EMBL" id="ABJB011122480">
    <property type="status" value="NOT_ANNOTATED_CDS"/>
    <property type="molecule type" value="Genomic_DNA"/>
</dbReference>
<dbReference type="InParanoid" id="B7PL17"/>
<accession>B7PL17</accession>
<dbReference type="VEuPathDB" id="VectorBase:ISCI006820"/>
<gene>
    <name evidence="4" type="ORF">IscW_ISCW006820</name>
</gene>
<keyword evidence="6" id="KW-1185">Reference proteome</keyword>
<dbReference type="EnsemblMetazoa" id="ISCW006820-RA">
    <property type="protein sequence ID" value="ISCW006820-PA"/>
    <property type="gene ID" value="ISCW006820"/>
</dbReference>
<organism>
    <name type="scientific">Ixodes scapularis</name>
    <name type="common">Black-legged tick</name>
    <name type="synonym">Deer tick</name>
    <dbReference type="NCBI Taxonomy" id="6945"/>
    <lineage>
        <taxon>Eukaryota</taxon>
        <taxon>Metazoa</taxon>
        <taxon>Ecdysozoa</taxon>
        <taxon>Arthropoda</taxon>
        <taxon>Chelicerata</taxon>
        <taxon>Arachnida</taxon>
        <taxon>Acari</taxon>
        <taxon>Parasitiformes</taxon>
        <taxon>Ixodida</taxon>
        <taxon>Ixodoidea</taxon>
        <taxon>Ixodidae</taxon>
        <taxon>Ixodinae</taxon>
        <taxon>Ixodes</taxon>
    </lineage>
</organism>
<evidence type="ECO:0000259" key="3">
    <source>
        <dbReference type="Pfam" id="PF03061"/>
    </source>
</evidence>
<dbReference type="EMBL" id="DS737343">
    <property type="protein sequence ID" value="EEC07289.1"/>
    <property type="molecule type" value="Genomic_DNA"/>
</dbReference>
<protein>
    <recommendedName>
        <fullName evidence="3">Thioesterase domain-containing protein</fullName>
    </recommendedName>
</protein>
<reference evidence="4 6" key="1">
    <citation type="submission" date="2008-03" db="EMBL/GenBank/DDBJ databases">
        <title>Annotation of Ixodes scapularis.</title>
        <authorList>
            <consortium name="Ixodes scapularis Genome Project Consortium"/>
            <person name="Caler E."/>
            <person name="Hannick L.I."/>
            <person name="Bidwell S."/>
            <person name="Joardar V."/>
            <person name="Thiagarajan M."/>
            <person name="Amedeo P."/>
            <person name="Galinsky K.J."/>
            <person name="Schobel S."/>
            <person name="Inman J."/>
            <person name="Hostetler J."/>
            <person name="Miller J."/>
            <person name="Hammond M."/>
            <person name="Megy K."/>
            <person name="Lawson D."/>
            <person name="Kodira C."/>
            <person name="Sutton G."/>
            <person name="Meyer J."/>
            <person name="Hill C.A."/>
            <person name="Birren B."/>
            <person name="Nene V."/>
            <person name="Collins F."/>
            <person name="Alarcon-Chaidez F."/>
            <person name="Wikel S."/>
            <person name="Strausberg R."/>
        </authorList>
    </citation>
    <scope>NUCLEOTIDE SEQUENCE [LARGE SCALE GENOMIC DNA]</scope>
    <source>
        <strain evidence="6">Wikel</strain>
        <strain evidence="4">Wikel colony</strain>
    </source>
</reference>
<feature type="domain" description="Thioesterase" evidence="3">
    <location>
        <begin position="49"/>
        <end position="122"/>
    </location>
</feature>
<keyword evidence="2" id="KW-0378">Hydrolase</keyword>
<dbReference type="SUPFAM" id="SSF54637">
    <property type="entry name" value="Thioesterase/thiol ester dehydrase-isomerase"/>
    <property type="match status" value="1"/>
</dbReference>
<dbReference type="Gene3D" id="3.10.129.10">
    <property type="entry name" value="Hotdog Thioesterase"/>
    <property type="match status" value="1"/>
</dbReference>
<reference evidence="5" key="2">
    <citation type="submission" date="2020-05" db="UniProtKB">
        <authorList>
            <consortium name="EnsemblMetazoa"/>
        </authorList>
    </citation>
    <scope>IDENTIFICATION</scope>
    <source>
        <strain evidence="5">wikel</strain>
    </source>
</reference>
<dbReference type="Proteomes" id="UP000001555">
    <property type="component" value="Unassembled WGS sequence"/>
</dbReference>
<dbReference type="PANTHER" id="PTHR21660">
    <property type="entry name" value="THIOESTERASE SUPERFAMILY MEMBER-RELATED"/>
    <property type="match status" value="1"/>
</dbReference>